<protein>
    <recommendedName>
        <fullName evidence="3">Class I SAM-dependent methyltransferase</fullName>
    </recommendedName>
</protein>
<dbReference type="SUPFAM" id="SSF53335">
    <property type="entry name" value="S-adenosyl-L-methionine-dependent methyltransferases"/>
    <property type="match status" value="1"/>
</dbReference>
<gene>
    <name evidence="1" type="ORF">E4S40_01800</name>
</gene>
<dbReference type="RefSeq" id="WP_135069992.1">
    <property type="nucleotide sequence ID" value="NZ_SPSB01000001.1"/>
</dbReference>
<evidence type="ECO:0000313" key="2">
    <source>
        <dbReference type="Proteomes" id="UP000297647"/>
    </source>
</evidence>
<comment type="caution">
    <text evidence="1">The sequence shown here is derived from an EMBL/GenBank/DDBJ whole genome shotgun (WGS) entry which is preliminary data.</text>
</comment>
<evidence type="ECO:0008006" key="3">
    <source>
        <dbReference type="Google" id="ProtNLM"/>
    </source>
</evidence>
<dbReference type="EMBL" id="SPSB01000001">
    <property type="protein sequence ID" value="TFV97414.1"/>
    <property type="molecule type" value="Genomic_DNA"/>
</dbReference>
<accession>A0A4Y9QY59</accession>
<reference evidence="1 2" key="1">
    <citation type="submission" date="2019-03" db="EMBL/GenBank/DDBJ databases">
        <title>Algoriphagus sp. nov, a new strain isolated from root system soil of mangrove plant Kandelia.</title>
        <authorList>
            <person name="Yin Q."/>
            <person name="Wang K."/>
            <person name="Song Z."/>
        </authorList>
    </citation>
    <scope>NUCLEOTIDE SEQUENCE [LARGE SCALE GENOMIC DNA]</scope>
    <source>
        <strain evidence="1 2">XY-J91</strain>
    </source>
</reference>
<sequence length="212" mass="24537">MYNYLFNLGRKLNLGFIFLAIHPSSALKKIGWFRSFRSRVVNDNKGNSIPWWTYSFIDFLEPRLNKNLRVLEFGCGNSSIYLSNRVKEVVAIEDYQDWAEEIRTKINSNSKIIKVNSIPEFEEYKSNIIGKFDVLIIDNLGDRIATAKNGIPFLNDYGVVIWDNTDGPDWPIIKKMMVDLGFKEISFTGMIPQELNLSKTTLFYRKDNCLGI</sequence>
<keyword evidence="2" id="KW-1185">Reference proteome</keyword>
<evidence type="ECO:0000313" key="1">
    <source>
        <dbReference type="EMBL" id="TFV97414.1"/>
    </source>
</evidence>
<name>A0A4Y9QY59_9BACT</name>
<organism evidence="1 2">
    <name type="scientific">Algoriphagus kandeliae</name>
    <dbReference type="NCBI Taxonomy" id="2562278"/>
    <lineage>
        <taxon>Bacteria</taxon>
        <taxon>Pseudomonadati</taxon>
        <taxon>Bacteroidota</taxon>
        <taxon>Cytophagia</taxon>
        <taxon>Cytophagales</taxon>
        <taxon>Cyclobacteriaceae</taxon>
        <taxon>Algoriphagus</taxon>
    </lineage>
</organism>
<dbReference type="Proteomes" id="UP000297647">
    <property type="component" value="Unassembled WGS sequence"/>
</dbReference>
<dbReference type="AlphaFoldDB" id="A0A4Y9QY59"/>
<dbReference type="InterPro" id="IPR029063">
    <property type="entry name" value="SAM-dependent_MTases_sf"/>
</dbReference>
<dbReference type="Gene3D" id="3.40.50.150">
    <property type="entry name" value="Vaccinia Virus protein VP39"/>
    <property type="match status" value="1"/>
</dbReference>
<dbReference type="OrthoDB" id="938855at2"/>
<proteinExistence type="predicted"/>